<evidence type="ECO:0000256" key="2">
    <source>
        <dbReference type="SAM" id="SignalP"/>
    </source>
</evidence>
<keyword evidence="2" id="KW-0732">Signal</keyword>
<organism evidence="3 4">
    <name type="scientific">Methylobacterium gnaphalii</name>
    <dbReference type="NCBI Taxonomy" id="1010610"/>
    <lineage>
        <taxon>Bacteria</taxon>
        <taxon>Pseudomonadati</taxon>
        <taxon>Pseudomonadota</taxon>
        <taxon>Alphaproteobacteria</taxon>
        <taxon>Hyphomicrobiales</taxon>
        <taxon>Methylobacteriaceae</taxon>
        <taxon>Methylobacterium</taxon>
    </lineage>
</organism>
<evidence type="ECO:0000256" key="1">
    <source>
        <dbReference type="SAM" id="MobiDB-lite"/>
    </source>
</evidence>
<feature type="compositionally biased region" description="Polar residues" evidence="1">
    <location>
        <begin position="82"/>
        <end position="95"/>
    </location>
</feature>
<accession>A0A512JMR8</accession>
<dbReference type="OrthoDB" id="8004034at2"/>
<proteinExistence type="predicted"/>
<dbReference type="EMBL" id="BJZV01000016">
    <property type="protein sequence ID" value="GEP11234.1"/>
    <property type="molecule type" value="Genomic_DNA"/>
</dbReference>
<name>A0A512JMR8_9HYPH</name>
<evidence type="ECO:0000313" key="4">
    <source>
        <dbReference type="Proteomes" id="UP000321750"/>
    </source>
</evidence>
<feature type="compositionally biased region" description="Polar residues" evidence="1">
    <location>
        <begin position="110"/>
        <end position="120"/>
    </location>
</feature>
<reference evidence="3 4" key="1">
    <citation type="submission" date="2019-07" db="EMBL/GenBank/DDBJ databases">
        <title>Whole genome shotgun sequence of Methylobacterium gnaphalii NBRC 107716.</title>
        <authorList>
            <person name="Hosoyama A."/>
            <person name="Uohara A."/>
            <person name="Ohji S."/>
            <person name="Ichikawa N."/>
        </authorList>
    </citation>
    <scope>NUCLEOTIDE SEQUENCE [LARGE SCALE GENOMIC DNA]</scope>
    <source>
        <strain evidence="3 4">NBRC 107716</strain>
    </source>
</reference>
<feature type="signal peptide" evidence="2">
    <location>
        <begin position="1"/>
        <end position="24"/>
    </location>
</feature>
<keyword evidence="4" id="KW-1185">Reference proteome</keyword>
<gene>
    <name evidence="3" type="ORF">MGN01_30790</name>
</gene>
<dbReference type="Proteomes" id="UP000321750">
    <property type="component" value="Unassembled WGS sequence"/>
</dbReference>
<feature type="chain" id="PRO_5022210588" evidence="2">
    <location>
        <begin position="25"/>
        <end position="193"/>
    </location>
</feature>
<dbReference type="RefSeq" id="WP_147047676.1">
    <property type="nucleotide sequence ID" value="NZ_BJZV01000016.1"/>
</dbReference>
<sequence length="193" mass="19259">MPIVRRLILAVPVCLLAQAAPIHAQGAGGPETGRPANLCQELVAFVRQPEAGAKAAETPPSLATAVSAKNSGDPSAKPAAENTPQASSGQSGQITASGPGAAGPQGRAQNQSAPAGSTATALGPERSGSSTHPDPSKPSAENVTRIEAAARTNDLTGCRAIAQTMRRAGIVMPAPLLALAAMAPRLMERASPP</sequence>
<feature type="region of interest" description="Disordered" evidence="1">
    <location>
        <begin position="51"/>
        <end position="141"/>
    </location>
</feature>
<evidence type="ECO:0000313" key="3">
    <source>
        <dbReference type="EMBL" id="GEP11234.1"/>
    </source>
</evidence>
<dbReference type="AlphaFoldDB" id="A0A512JMR8"/>
<protein>
    <submittedName>
        <fullName evidence="3">Uncharacterized protein</fullName>
    </submittedName>
</protein>
<feature type="compositionally biased region" description="Low complexity" evidence="1">
    <location>
        <begin position="96"/>
        <end position="109"/>
    </location>
</feature>
<comment type="caution">
    <text evidence="3">The sequence shown here is derived from an EMBL/GenBank/DDBJ whole genome shotgun (WGS) entry which is preliminary data.</text>
</comment>